<reference evidence="1" key="1">
    <citation type="submission" date="2021-06" db="EMBL/GenBank/DDBJ databases">
        <authorList>
            <person name="Kallberg Y."/>
            <person name="Tangrot J."/>
            <person name="Rosling A."/>
        </authorList>
    </citation>
    <scope>NUCLEOTIDE SEQUENCE</scope>
    <source>
        <strain evidence="1">MA453B</strain>
    </source>
</reference>
<dbReference type="OrthoDB" id="2430075at2759"/>
<proteinExistence type="predicted"/>
<sequence>MSEKVAKKKGCQSYTIQDKAHIIQYAFCTSNIKAATKFSLDKSQVGHWVVQLKDQLNEIKHSKLCHFEGAGRKCFFSKEEARLYSWISDMCSAALAVTYNSLRLEMLKFVSEAASKSNDLTKIQLASTFKASLMWIKHFLKCYNLALYRKTKISQKMPADFE</sequence>
<dbReference type="Proteomes" id="UP000789405">
    <property type="component" value="Unassembled WGS sequence"/>
</dbReference>
<gene>
    <name evidence="1" type="ORF">DERYTH_LOCUS20969</name>
</gene>
<dbReference type="AlphaFoldDB" id="A0A9N9JMF1"/>
<evidence type="ECO:0000313" key="1">
    <source>
        <dbReference type="EMBL" id="CAG8788758.1"/>
    </source>
</evidence>
<protein>
    <submittedName>
        <fullName evidence="1">12691_t:CDS:1</fullName>
    </submittedName>
</protein>
<comment type="caution">
    <text evidence="1">The sequence shown here is derived from an EMBL/GenBank/DDBJ whole genome shotgun (WGS) entry which is preliminary data.</text>
</comment>
<organism evidence="1 2">
    <name type="scientific">Dentiscutata erythropus</name>
    <dbReference type="NCBI Taxonomy" id="1348616"/>
    <lineage>
        <taxon>Eukaryota</taxon>
        <taxon>Fungi</taxon>
        <taxon>Fungi incertae sedis</taxon>
        <taxon>Mucoromycota</taxon>
        <taxon>Glomeromycotina</taxon>
        <taxon>Glomeromycetes</taxon>
        <taxon>Diversisporales</taxon>
        <taxon>Gigasporaceae</taxon>
        <taxon>Dentiscutata</taxon>
    </lineage>
</organism>
<name>A0A9N9JMF1_9GLOM</name>
<dbReference type="EMBL" id="CAJVPY010025788">
    <property type="protein sequence ID" value="CAG8788758.1"/>
    <property type="molecule type" value="Genomic_DNA"/>
</dbReference>
<accession>A0A9N9JMF1</accession>
<keyword evidence="2" id="KW-1185">Reference proteome</keyword>
<evidence type="ECO:0000313" key="2">
    <source>
        <dbReference type="Proteomes" id="UP000789405"/>
    </source>
</evidence>